<dbReference type="SUPFAM" id="SSF52833">
    <property type="entry name" value="Thioredoxin-like"/>
    <property type="match status" value="1"/>
</dbReference>
<dbReference type="Gene3D" id="3.40.30.10">
    <property type="entry name" value="Glutaredoxin"/>
    <property type="match status" value="1"/>
</dbReference>
<name>A0ABQ6VDM0_9CORY</name>
<evidence type="ECO:0000313" key="4">
    <source>
        <dbReference type="Proteomes" id="UP000436181"/>
    </source>
</evidence>
<dbReference type="RefSeq" id="WP_151843211.1">
    <property type="nucleotide sequence ID" value="NZ_CP061033.1"/>
</dbReference>
<keyword evidence="1" id="KW-0472">Membrane</keyword>
<keyword evidence="4" id="KW-1185">Reference proteome</keyword>
<protein>
    <submittedName>
        <fullName evidence="3">Thioredoxin domain-containing protein</fullName>
    </submittedName>
</protein>
<reference evidence="3 4" key="1">
    <citation type="submission" date="2019-10" db="EMBL/GenBank/DDBJ databases">
        <title>Corynebacterium sp novel species isolated from the respiratory tract of Marmot.</title>
        <authorList>
            <person name="Zhang G."/>
        </authorList>
    </citation>
    <scope>NUCLEOTIDE SEQUENCE [LARGE SCALE GENOMIC DNA]</scope>
    <source>
        <strain evidence="3 4">336</strain>
    </source>
</reference>
<keyword evidence="1" id="KW-1133">Transmembrane helix</keyword>
<evidence type="ECO:0000259" key="2">
    <source>
        <dbReference type="Pfam" id="PF13462"/>
    </source>
</evidence>
<dbReference type="Pfam" id="PF13462">
    <property type="entry name" value="Thioredoxin_4"/>
    <property type="match status" value="1"/>
</dbReference>
<dbReference type="InterPro" id="IPR036249">
    <property type="entry name" value="Thioredoxin-like_sf"/>
</dbReference>
<gene>
    <name evidence="3" type="ORF">F8377_07215</name>
</gene>
<feature type="transmembrane region" description="Helical" evidence="1">
    <location>
        <begin position="16"/>
        <end position="35"/>
    </location>
</feature>
<comment type="caution">
    <text evidence="3">The sequence shown here is derived from an EMBL/GenBank/DDBJ whole genome shotgun (WGS) entry which is preliminary data.</text>
</comment>
<dbReference type="EMBL" id="WBZJ01000002">
    <property type="protein sequence ID" value="KAB3521002.1"/>
    <property type="molecule type" value="Genomic_DNA"/>
</dbReference>
<sequence length="246" mass="26793">MSQKIKAPQQDSSKGFIWGIVAILIIAAVVGGLFIKKNSDHNAAGMDMPQQDVAFDVSFKDNAVVLASKDLNPDAKTAVIYEDFSCPHCGELAESDHENLLAALNNGDIKVEYRILNFLDDPERRSSSRAGAAVIDLAKEGNAKGFWNLQQYIFANQVEVSRTWGNEEMARAVSSYGVDQSIVDGVKSGKNQEATQSVFQANSDKLSKQAGQVSTPRIFVDDKEIELVADKNTGSIKSWVPEVVNP</sequence>
<evidence type="ECO:0000256" key="1">
    <source>
        <dbReference type="SAM" id="Phobius"/>
    </source>
</evidence>
<feature type="domain" description="Thioredoxin-like fold" evidence="2">
    <location>
        <begin position="72"/>
        <end position="226"/>
    </location>
</feature>
<dbReference type="CDD" id="cd02972">
    <property type="entry name" value="DsbA_family"/>
    <property type="match status" value="1"/>
</dbReference>
<dbReference type="InterPro" id="IPR012336">
    <property type="entry name" value="Thioredoxin-like_fold"/>
</dbReference>
<evidence type="ECO:0000313" key="3">
    <source>
        <dbReference type="EMBL" id="KAB3521002.1"/>
    </source>
</evidence>
<proteinExistence type="predicted"/>
<organism evidence="3 4">
    <name type="scientific">Corynebacterium zhongnanshanii</name>
    <dbReference type="NCBI Taxonomy" id="2768834"/>
    <lineage>
        <taxon>Bacteria</taxon>
        <taxon>Bacillati</taxon>
        <taxon>Actinomycetota</taxon>
        <taxon>Actinomycetes</taxon>
        <taxon>Mycobacteriales</taxon>
        <taxon>Corynebacteriaceae</taxon>
        <taxon>Corynebacterium</taxon>
    </lineage>
</organism>
<accession>A0ABQ6VDM0</accession>
<keyword evidence="1" id="KW-0812">Transmembrane</keyword>
<dbReference type="Proteomes" id="UP000436181">
    <property type="component" value="Unassembled WGS sequence"/>
</dbReference>